<feature type="compositionally biased region" description="Low complexity" evidence="1">
    <location>
        <begin position="36"/>
        <end position="47"/>
    </location>
</feature>
<comment type="caution">
    <text evidence="2">The sequence shown here is derived from an EMBL/GenBank/DDBJ whole genome shotgun (WGS) entry which is preliminary data.</text>
</comment>
<organism evidence="2 3">
    <name type="scientific">Sporothrix bragantina</name>
    <dbReference type="NCBI Taxonomy" id="671064"/>
    <lineage>
        <taxon>Eukaryota</taxon>
        <taxon>Fungi</taxon>
        <taxon>Dikarya</taxon>
        <taxon>Ascomycota</taxon>
        <taxon>Pezizomycotina</taxon>
        <taxon>Sordariomycetes</taxon>
        <taxon>Sordariomycetidae</taxon>
        <taxon>Ophiostomatales</taxon>
        <taxon>Ophiostomataceae</taxon>
        <taxon>Sporothrix</taxon>
    </lineage>
</organism>
<feature type="region of interest" description="Disordered" evidence="1">
    <location>
        <begin position="32"/>
        <end position="52"/>
    </location>
</feature>
<accession>A0ABP0BMB8</accession>
<evidence type="ECO:0000313" key="2">
    <source>
        <dbReference type="EMBL" id="CAK7220364.1"/>
    </source>
</evidence>
<feature type="region of interest" description="Disordered" evidence="1">
    <location>
        <begin position="263"/>
        <end position="282"/>
    </location>
</feature>
<feature type="compositionally biased region" description="Low complexity" evidence="1">
    <location>
        <begin position="263"/>
        <end position="273"/>
    </location>
</feature>
<keyword evidence="3" id="KW-1185">Reference proteome</keyword>
<gene>
    <name evidence="2" type="ORF">SBRCBS47491_004164</name>
</gene>
<evidence type="ECO:0000313" key="3">
    <source>
        <dbReference type="Proteomes" id="UP001642406"/>
    </source>
</evidence>
<feature type="compositionally biased region" description="Acidic residues" evidence="1">
    <location>
        <begin position="490"/>
        <end position="499"/>
    </location>
</feature>
<protein>
    <submittedName>
        <fullName evidence="2">Uncharacterized protein</fullName>
    </submittedName>
</protein>
<feature type="region of interest" description="Disordered" evidence="1">
    <location>
        <begin position="219"/>
        <end position="241"/>
    </location>
</feature>
<dbReference type="EMBL" id="CAWUHC010000030">
    <property type="protein sequence ID" value="CAK7220364.1"/>
    <property type="molecule type" value="Genomic_DNA"/>
</dbReference>
<dbReference type="PANTHER" id="PTHR40625">
    <property type="entry name" value="GTP-BINDING PROTEIN ESDC-RELATED"/>
    <property type="match status" value="1"/>
</dbReference>
<proteinExistence type="predicted"/>
<dbReference type="Proteomes" id="UP001642406">
    <property type="component" value="Unassembled WGS sequence"/>
</dbReference>
<evidence type="ECO:0000256" key="1">
    <source>
        <dbReference type="SAM" id="MobiDB-lite"/>
    </source>
</evidence>
<dbReference type="PANTHER" id="PTHR40625:SF1">
    <property type="entry name" value="AMP-ACTIVATED PROTEIN KINASE GLYCOGEN-BINDING DOMAIN-CONTAINING PROTEIN"/>
    <property type="match status" value="1"/>
</dbReference>
<feature type="compositionally biased region" description="Low complexity" evidence="1">
    <location>
        <begin position="471"/>
        <end position="489"/>
    </location>
</feature>
<name>A0ABP0BMB8_9PEZI</name>
<feature type="region of interest" description="Disordered" evidence="1">
    <location>
        <begin position="471"/>
        <end position="539"/>
    </location>
</feature>
<reference evidence="2 3" key="1">
    <citation type="submission" date="2024-01" db="EMBL/GenBank/DDBJ databases">
        <authorList>
            <person name="Allen C."/>
            <person name="Tagirdzhanova G."/>
        </authorList>
    </citation>
    <scope>NUCLEOTIDE SEQUENCE [LARGE SCALE GENOMIC DNA]</scope>
</reference>
<feature type="compositionally biased region" description="Polar residues" evidence="1">
    <location>
        <begin position="347"/>
        <end position="356"/>
    </location>
</feature>
<feature type="region of interest" description="Disordered" evidence="1">
    <location>
        <begin position="335"/>
        <end position="360"/>
    </location>
</feature>
<feature type="region of interest" description="Disordered" evidence="1">
    <location>
        <begin position="129"/>
        <end position="155"/>
    </location>
</feature>
<sequence length="586" mass="63263">MYAMERDSRRDRGQWRGCHTFDNIICDGAGDNSLHQTQTQSQSQSQTPRSGGLKMGHTYYYYYEVDGSLETHDPAVPSTTTCPYLPGQRVNTLWVPIEQPPSFSPSSVARQRSASVNAVRRCDYRTMDPADRFLTPRPPPAAPSSISSTEQNRPLSPCPQNHLLRHQRSARSLSPAAASLSTWSPRRFFARRASPSRERSRPIIMTTADEHREEIEFLSSSVDSRSEDQHRPTIPRLVSSSSASSFSSFSSITRRRQAALTPAAAAAATATPASQGSRSRDISPESLRRFLVDDVPLSGSCDNSSVVESTSFLLAESDNEDDDAVVGNIDLVDDDIDDDDDYDEHNFATSTTSETAPMTILSPPPPPPQRAITPPKMDEVVVVEPQVEDVPAAPVVENTLPLALPEAPTRAPPAIPVQTPAAVEMLEPEIDETTSLDLPQLPSQLPPQLSLSLELPAMLTPASPISFSPLSLSSVSGDWKPSASRAASTTDDDDEDVDDTPTAAPREPIALYLSSLEPLPQSDTEDNKADSQQSRRHHHHHIVAAALAGSTATLVPGGNGLIGAGSGSGLDDLVDELGWMATAIQN</sequence>